<dbReference type="Proteomes" id="UP001652623">
    <property type="component" value="Chromosome 11"/>
</dbReference>
<name>A0A6P4ANV2_ZIZJJ</name>
<dbReference type="InterPro" id="IPR031737">
    <property type="entry name" value="CNDH2_C"/>
</dbReference>
<dbReference type="PANTHER" id="PTHR14324">
    <property type="entry name" value="CONDENSIN-2 COMPLEX SUBUNIT H2"/>
    <property type="match status" value="1"/>
</dbReference>
<dbReference type="Pfam" id="PF16869">
    <property type="entry name" value="CNDH2_M"/>
    <property type="match status" value="1"/>
</dbReference>
<dbReference type="FunCoup" id="A0A6P4ANV2">
    <property type="interactions" value="2359"/>
</dbReference>
<feature type="region of interest" description="Disordered" evidence="7">
    <location>
        <begin position="231"/>
        <end position="285"/>
    </location>
</feature>
<dbReference type="InParanoid" id="A0A6P4ANV2"/>
<comment type="similarity">
    <text evidence="2">Belongs to the CND2 H2 (condensin-2 subunit 2) family.</text>
</comment>
<dbReference type="InterPro" id="IPR031739">
    <property type="entry name" value="Ncaph2"/>
</dbReference>
<protein>
    <recommendedName>
        <fullName evidence="3">Condensin-2 complex subunit H2</fullName>
    </recommendedName>
    <alternativeName>
        <fullName evidence="6">Non-SMC condensin II complex subunit H2</fullName>
    </alternativeName>
</protein>
<keyword evidence="5" id="KW-0539">Nucleus</keyword>
<feature type="compositionally biased region" description="Acidic residues" evidence="7">
    <location>
        <begin position="316"/>
        <end position="332"/>
    </location>
</feature>
<evidence type="ECO:0000256" key="3">
    <source>
        <dbReference type="ARBA" id="ARBA00016903"/>
    </source>
</evidence>
<dbReference type="GO" id="GO:0051306">
    <property type="term" value="P:mitotic sister chromatid separation"/>
    <property type="evidence" value="ECO:0007669"/>
    <property type="project" value="TreeGrafter"/>
</dbReference>
<evidence type="ECO:0000256" key="5">
    <source>
        <dbReference type="ARBA" id="ARBA00023242"/>
    </source>
</evidence>
<dbReference type="InterPro" id="IPR009378">
    <property type="entry name" value="H2_N"/>
</dbReference>
<evidence type="ECO:0000259" key="9">
    <source>
        <dbReference type="Pfam" id="PF16858"/>
    </source>
</evidence>
<evidence type="ECO:0000313" key="11">
    <source>
        <dbReference type="Proteomes" id="UP001652623"/>
    </source>
</evidence>
<keyword evidence="11" id="KW-1185">Reference proteome</keyword>
<evidence type="ECO:0000256" key="4">
    <source>
        <dbReference type="ARBA" id="ARBA00023067"/>
    </source>
</evidence>
<dbReference type="KEGG" id="zju:107433152"/>
<evidence type="ECO:0000256" key="6">
    <source>
        <dbReference type="ARBA" id="ARBA00030479"/>
    </source>
</evidence>
<reference evidence="12" key="1">
    <citation type="submission" date="2025-08" db="UniProtKB">
        <authorList>
            <consortium name="RefSeq"/>
        </authorList>
    </citation>
    <scope>IDENTIFICATION</scope>
    <source>
        <tissue evidence="12">Seedling</tissue>
    </source>
</reference>
<accession>A0A6P4ANV2</accession>
<dbReference type="Pfam" id="PF16858">
    <property type="entry name" value="CNDH2_C"/>
    <property type="match status" value="1"/>
</dbReference>
<proteinExistence type="inferred from homology"/>
<gene>
    <name evidence="12" type="primary">LOC107433152</name>
</gene>
<dbReference type="Pfam" id="PF06278">
    <property type="entry name" value="CNDH2_N"/>
    <property type="match status" value="1"/>
</dbReference>
<feature type="domain" description="Condensin II complex subunit H2 middle" evidence="10">
    <location>
        <begin position="183"/>
        <end position="332"/>
    </location>
</feature>
<comment type="subcellular location">
    <subcellularLocation>
        <location evidence="1">Nucleus</location>
    </subcellularLocation>
</comment>
<dbReference type="GO" id="GO:0005634">
    <property type="term" value="C:nucleus"/>
    <property type="evidence" value="ECO:0007669"/>
    <property type="project" value="UniProtKB-SubCell"/>
</dbReference>
<organism evidence="11 12">
    <name type="scientific">Ziziphus jujuba</name>
    <name type="common">Chinese jujube</name>
    <name type="synonym">Ziziphus sativa</name>
    <dbReference type="NCBI Taxonomy" id="326968"/>
    <lineage>
        <taxon>Eukaryota</taxon>
        <taxon>Viridiplantae</taxon>
        <taxon>Streptophyta</taxon>
        <taxon>Embryophyta</taxon>
        <taxon>Tracheophyta</taxon>
        <taxon>Spermatophyta</taxon>
        <taxon>Magnoliopsida</taxon>
        <taxon>eudicotyledons</taxon>
        <taxon>Gunneridae</taxon>
        <taxon>Pentapetalae</taxon>
        <taxon>rosids</taxon>
        <taxon>fabids</taxon>
        <taxon>Rosales</taxon>
        <taxon>Rhamnaceae</taxon>
        <taxon>Paliureae</taxon>
        <taxon>Ziziphus</taxon>
    </lineage>
</organism>
<sequence>MQFISPVPPPPPECSTFQLSLKKMSSSRAEPKGKRGSEGSGGGGFHRVQAERDLASNWEVDLTQKLEEYLIKICSGEIPNEADGLSPVNFAEAALLLQGSVQVYGRKVEYLYALVLRALEFLSQRQQEQLEGASVQAQENGGPQSASADKNDLFWGLDDIPVEANIRLDSLSEKDVRLKYLAKPPANLDVREGDCLDSSGDAGELESYLLATSDLYRGFILLDPRDAVAVPEDLDGDKPSKGQNSAYRSSSKVSNRKSNQSPTRRSGGTAFKSPLGKSQDASANQSSWVEVNNGNIGHDFSTYSKFFDSDHGFDMDDRDSEPGEIDGSDSEDDPWKPLNPHEPGTLRIKPFRKAVQALKRNVINTIKPVSVATLFPPARLHGPISPELRKIWEMRRHEHERPSKSESPSLYERLRQSLTDDGYETFNPFLNPEDGNEDYENETGMPNFDQHDDDMPENIYMDKDVPFDNKMHDDDGANFGTDEAFGHEGPNPHTNLEDLCRSHLDALLASIAETEKQSELVARVSTWKQKIEHNLEEQETHPAFDIHDYGERILEKLSFEAEDTNILPFTDVVKGQEKYDVARSFSALLQLVNNGNVKLDRSGVDDKSFCYTSEHPFHVRLLSHDSRQKKAELKTARKRKVLG</sequence>
<dbReference type="GO" id="GO:0003682">
    <property type="term" value="F:chromatin binding"/>
    <property type="evidence" value="ECO:0007669"/>
    <property type="project" value="TreeGrafter"/>
</dbReference>
<dbReference type="GO" id="GO:0000796">
    <property type="term" value="C:condensin complex"/>
    <property type="evidence" value="ECO:0007669"/>
    <property type="project" value="TreeGrafter"/>
</dbReference>
<feature type="region of interest" description="Disordered" evidence="7">
    <location>
        <begin position="313"/>
        <end position="347"/>
    </location>
</feature>
<feature type="compositionally biased region" description="Low complexity" evidence="7">
    <location>
        <begin position="248"/>
        <end position="261"/>
    </location>
</feature>
<evidence type="ECO:0000256" key="2">
    <source>
        <dbReference type="ARBA" id="ARBA00007844"/>
    </source>
</evidence>
<evidence type="ECO:0000259" key="8">
    <source>
        <dbReference type="Pfam" id="PF06278"/>
    </source>
</evidence>
<dbReference type="InterPro" id="IPR031719">
    <property type="entry name" value="H2_M"/>
</dbReference>
<evidence type="ECO:0000313" key="12">
    <source>
        <dbReference type="RefSeq" id="XP_015899892.3"/>
    </source>
</evidence>
<evidence type="ECO:0000256" key="7">
    <source>
        <dbReference type="SAM" id="MobiDB-lite"/>
    </source>
</evidence>
<feature type="compositionally biased region" description="Polar residues" evidence="7">
    <location>
        <begin position="15"/>
        <end position="28"/>
    </location>
</feature>
<evidence type="ECO:0000256" key="1">
    <source>
        <dbReference type="ARBA" id="ARBA00004123"/>
    </source>
</evidence>
<dbReference type="GeneID" id="107433152"/>
<dbReference type="PANTHER" id="PTHR14324:SF3">
    <property type="entry name" value="CONDENSIN-2 COMPLEX SUBUNIT H2"/>
    <property type="match status" value="1"/>
</dbReference>
<keyword evidence="4" id="KW-0226">DNA condensation</keyword>
<dbReference type="GO" id="GO:0010032">
    <property type="term" value="P:meiotic chromosome condensation"/>
    <property type="evidence" value="ECO:0007669"/>
    <property type="project" value="TreeGrafter"/>
</dbReference>
<dbReference type="RefSeq" id="XP_015899892.3">
    <property type="nucleotide sequence ID" value="XM_016044406.4"/>
</dbReference>
<feature type="domain" description="Condensin II complex subunit H2 N-terminal" evidence="8">
    <location>
        <begin position="46"/>
        <end position="161"/>
    </location>
</feature>
<feature type="region of interest" description="Disordered" evidence="7">
    <location>
        <begin position="1"/>
        <end position="46"/>
    </location>
</feature>
<feature type="domain" description="Condensin-2 complex subunit H2 C-terminal" evidence="9">
    <location>
        <begin position="496"/>
        <end position="629"/>
    </location>
</feature>
<dbReference type="AlphaFoldDB" id="A0A6P4ANV2"/>
<evidence type="ECO:0000259" key="10">
    <source>
        <dbReference type="Pfam" id="PF16869"/>
    </source>
</evidence>
<feature type="compositionally biased region" description="Pro residues" evidence="7">
    <location>
        <begin position="1"/>
        <end position="13"/>
    </location>
</feature>